<reference evidence="2" key="1">
    <citation type="submission" date="2022-06" db="EMBL/GenBank/DDBJ databases">
        <title>Genome Sequence of Candolleomyces eurysporus.</title>
        <authorList>
            <person name="Buettner E."/>
        </authorList>
    </citation>
    <scope>NUCLEOTIDE SEQUENCE</scope>
    <source>
        <strain evidence="2">VTCC 930004</strain>
    </source>
</reference>
<keyword evidence="3" id="KW-1185">Reference proteome</keyword>
<comment type="caution">
    <text evidence="2">The sequence shown here is derived from an EMBL/GenBank/DDBJ whole genome shotgun (WGS) entry which is preliminary data.</text>
</comment>
<gene>
    <name evidence="2" type="ORF">H1R20_g9516</name>
</gene>
<name>A0A9W8MEF6_9AGAR</name>
<feature type="region of interest" description="Disordered" evidence="1">
    <location>
        <begin position="47"/>
        <end position="67"/>
    </location>
</feature>
<dbReference type="EMBL" id="JANBPK010000976">
    <property type="protein sequence ID" value="KAJ2927576.1"/>
    <property type="molecule type" value="Genomic_DNA"/>
</dbReference>
<proteinExistence type="predicted"/>
<evidence type="ECO:0000256" key="1">
    <source>
        <dbReference type="SAM" id="MobiDB-lite"/>
    </source>
</evidence>
<evidence type="ECO:0000313" key="3">
    <source>
        <dbReference type="Proteomes" id="UP001140091"/>
    </source>
</evidence>
<evidence type="ECO:0000313" key="2">
    <source>
        <dbReference type="EMBL" id="KAJ2927576.1"/>
    </source>
</evidence>
<sequence length="186" mass="20856">MHVLLGDCTLPLCNSPVRAEQAILQDEEGHEFGSQDERNSHNQDIRLFPSQDSQNSGEPLSRAQDSQDSIEFFSQTRDVRHYPRNQDEQGLGQPTMLFAMHHGSSGYHLPTTDRTDSFAIDDEDYPMHPPDTEGLQSVQPIADGECLLRPQPCDHLLMLQEVAQAIRALNEALDVASGRYNSRRSA</sequence>
<feature type="compositionally biased region" description="Polar residues" evidence="1">
    <location>
        <begin position="50"/>
        <end position="67"/>
    </location>
</feature>
<dbReference type="AlphaFoldDB" id="A0A9W8MEF6"/>
<organism evidence="2 3">
    <name type="scientific">Candolleomyces eurysporus</name>
    <dbReference type="NCBI Taxonomy" id="2828524"/>
    <lineage>
        <taxon>Eukaryota</taxon>
        <taxon>Fungi</taxon>
        <taxon>Dikarya</taxon>
        <taxon>Basidiomycota</taxon>
        <taxon>Agaricomycotina</taxon>
        <taxon>Agaricomycetes</taxon>
        <taxon>Agaricomycetidae</taxon>
        <taxon>Agaricales</taxon>
        <taxon>Agaricineae</taxon>
        <taxon>Psathyrellaceae</taxon>
        <taxon>Candolleomyces</taxon>
    </lineage>
</organism>
<accession>A0A9W8MEF6</accession>
<protein>
    <submittedName>
        <fullName evidence="2">Uncharacterized protein</fullName>
    </submittedName>
</protein>
<feature type="non-terminal residue" evidence="2">
    <location>
        <position position="186"/>
    </location>
</feature>
<dbReference type="Proteomes" id="UP001140091">
    <property type="component" value="Unassembled WGS sequence"/>
</dbReference>